<feature type="transmembrane region" description="Helical" evidence="1">
    <location>
        <begin position="152"/>
        <end position="169"/>
    </location>
</feature>
<dbReference type="PANTHER" id="PTHR22911">
    <property type="entry name" value="ACYL-MALONYL CONDENSING ENZYME-RELATED"/>
    <property type="match status" value="1"/>
</dbReference>
<name>A0A2N5ZJT0_MUIH1</name>
<comment type="caution">
    <text evidence="3">The sequence shown here is derived from an EMBL/GenBank/DDBJ whole genome shotgun (WGS) entry which is preliminary data.</text>
</comment>
<evidence type="ECO:0000313" key="4">
    <source>
        <dbReference type="Proteomes" id="UP000234857"/>
    </source>
</evidence>
<evidence type="ECO:0000259" key="2">
    <source>
        <dbReference type="Pfam" id="PF00892"/>
    </source>
</evidence>
<protein>
    <recommendedName>
        <fullName evidence="2">EamA domain-containing protein</fullName>
    </recommendedName>
</protein>
<feature type="domain" description="EamA" evidence="2">
    <location>
        <begin position="2"/>
        <end position="132"/>
    </location>
</feature>
<keyword evidence="1" id="KW-0812">Transmembrane</keyword>
<dbReference type="GO" id="GO:0016020">
    <property type="term" value="C:membrane"/>
    <property type="evidence" value="ECO:0007669"/>
    <property type="project" value="InterPro"/>
</dbReference>
<feature type="transmembrane region" description="Helical" evidence="1">
    <location>
        <begin position="91"/>
        <end position="108"/>
    </location>
</feature>
<keyword evidence="1" id="KW-1133">Transmembrane helix</keyword>
<feature type="transmembrane region" description="Helical" evidence="1">
    <location>
        <begin position="181"/>
        <end position="200"/>
    </location>
</feature>
<feature type="transmembrane region" description="Helical" evidence="1">
    <location>
        <begin position="29"/>
        <end position="48"/>
    </location>
</feature>
<dbReference type="SUPFAM" id="SSF103481">
    <property type="entry name" value="Multidrug resistance efflux transporter EmrE"/>
    <property type="match status" value="2"/>
</dbReference>
<feature type="transmembrane region" description="Helical" evidence="1">
    <location>
        <begin position="60"/>
        <end position="79"/>
    </location>
</feature>
<evidence type="ECO:0000313" key="3">
    <source>
        <dbReference type="EMBL" id="PLX18906.1"/>
    </source>
</evidence>
<accession>A0A2N5ZJT0</accession>
<dbReference type="EMBL" id="PKTG01000046">
    <property type="protein sequence ID" value="PLX18906.1"/>
    <property type="molecule type" value="Genomic_DNA"/>
</dbReference>
<keyword evidence="1" id="KW-0472">Membrane</keyword>
<feature type="transmembrane region" description="Helical" evidence="1">
    <location>
        <begin position="235"/>
        <end position="256"/>
    </location>
</feature>
<feature type="transmembrane region" description="Helical" evidence="1">
    <location>
        <begin position="114"/>
        <end position="131"/>
    </location>
</feature>
<feature type="domain" description="EamA" evidence="2">
    <location>
        <begin position="156"/>
        <end position="280"/>
    </location>
</feature>
<dbReference type="InterPro" id="IPR037185">
    <property type="entry name" value="EmrE-like"/>
</dbReference>
<evidence type="ECO:0000256" key="1">
    <source>
        <dbReference type="SAM" id="Phobius"/>
    </source>
</evidence>
<dbReference type="PANTHER" id="PTHR22911:SF137">
    <property type="entry name" value="SOLUTE CARRIER FAMILY 35 MEMBER G2-RELATED"/>
    <property type="match status" value="1"/>
</dbReference>
<dbReference type="Proteomes" id="UP000234857">
    <property type="component" value="Unassembled WGS sequence"/>
</dbReference>
<gene>
    <name evidence="3" type="ORF">C0601_03390</name>
</gene>
<organism evidence="3 4">
    <name type="scientific">Muiribacterium halophilum</name>
    <dbReference type="NCBI Taxonomy" id="2053465"/>
    <lineage>
        <taxon>Bacteria</taxon>
        <taxon>Candidatus Muiribacteriota</taxon>
        <taxon>Candidatus Muiribacteriia</taxon>
        <taxon>Candidatus Muiribacteriales</taxon>
        <taxon>Candidatus Muiribacteriaceae</taxon>
        <taxon>Candidatus Muiribacterium</taxon>
    </lineage>
</organism>
<proteinExistence type="predicted"/>
<feature type="transmembrane region" description="Helical" evidence="1">
    <location>
        <begin position="263"/>
        <end position="281"/>
    </location>
</feature>
<dbReference type="InterPro" id="IPR000620">
    <property type="entry name" value="EamA_dom"/>
</dbReference>
<dbReference type="AlphaFoldDB" id="A0A2N5ZJT0"/>
<feature type="transmembrane region" description="Helical" evidence="1">
    <location>
        <begin position="212"/>
        <end position="229"/>
    </location>
</feature>
<reference evidence="3 4" key="1">
    <citation type="submission" date="2017-11" db="EMBL/GenBank/DDBJ databases">
        <title>Genome-resolved metagenomics identifies genetic mobility, metabolic interactions, and unexpected diversity in perchlorate-reducing communities.</title>
        <authorList>
            <person name="Barnum T.P."/>
            <person name="Figueroa I.A."/>
            <person name="Carlstrom C.I."/>
            <person name="Lucas L.N."/>
            <person name="Engelbrektson A.L."/>
            <person name="Coates J.D."/>
        </authorList>
    </citation>
    <scope>NUCLEOTIDE SEQUENCE [LARGE SCALE GENOMIC DNA]</scope>
    <source>
        <strain evidence="3">BM706</strain>
    </source>
</reference>
<dbReference type="Gene3D" id="1.10.3730.20">
    <property type="match status" value="1"/>
</dbReference>
<sequence>MWFLLSFLTSIFRSLNDIAGKYFVKDRDVYSIGLSMRLWSSLILIPLMLFTDMVNPDKDFYSLLLISGILNSLVTVLYFNSLKKSDISLSMPILTLTPVFMIFTSPFITGEMPSIKGVFGIILIVIGAYSINIDKSKGGLMTPILSLINGKGTRSMLFVALIWSVSAPIDKLGVESSSPLFWGTSVNVFMVFSIYLFILFTKKDIDNKALKLFWPGIFAALTIITQMTALKLAIVPYVIAIKRTSILFSVIAGIFLFKEKGGVHRLISTFLMVVGVMIILLS</sequence>
<dbReference type="Pfam" id="PF00892">
    <property type="entry name" value="EamA"/>
    <property type="match status" value="2"/>
</dbReference>